<dbReference type="EMBL" id="BEZZ01015229">
    <property type="protein sequence ID" value="GCC38861.1"/>
    <property type="molecule type" value="Genomic_DNA"/>
</dbReference>
<keyword evidence="2" id="KW-1185">Reference proteome</keyword>
<feature type="non-terminal residue" evidence="1">
    <location>
        <position position="41"/>
    </location>
</feature>
<proteinExistence type="predicted"/>
<dbReference type="AlphaFoldDB" id="A0A401T864"/>
<evidence type="ECO:0000313" key="2">
    <source>
        <dbReference type="Proteomes" id="UP000287033"/>
    </source>
</evidence>
<dbReference type="Proteomes" id="UP000287033">
    <property type="component" value="Unassembled WGS sequence"/>
</dbReference>
<evidence type="ECO:0000313" key="1">
    <source>
        <dbReference type="EMBL" id="GCC38861.1"/>
    </source>
</evidence>
<sequence length="41" mass="4460">MDKLAVEECECDSIGLEFAYGGETECDMMDSDPDNLAAPDE</sequence>
<organism evidence="1 2">
    <name type="scientific">Chiloscyllium punctatum</name>
    <name type="common">Brownbanded bambooshark</name>
    <name type="synonym">Hemiscyllium punctatum</name>
    <dbReference type="NCBI Taxonomy" id="137246"/>
    <lineage>
        <taxon>Eukaryota</taxon>
        <taxon>Metazoa</taxon>
        <taxon>Chordata</taxon>
        <taxon>Craniata</taxon>
        <taxon>Vertebrata</taxon>
        <taxon>Chondrichthyes</taxon>
        <taxon>Elasmobranchii</taxon>
        <taxon>Galeomorphii</taxon>
        <taxon>Galeoidea</taxon>
        <taxon>Orectolobiformes</taxon>
        <taxon>Hemiscylliidae</taxon>
        <taxon>Chiloscyllium</taxon>
    </lineage>
</organism>
<gene>
    <name evidence="1" type="ORF">chiPu_0023081</name>
</gene>
<accession>A0A401T864</accession>
<comment type="caution">
    <text evidence="1">The sequence shown here is derived from an EMBL/GenBank/DDBJ whole genome shotgun (WGS) entry which is preliminary data.</text>
</comment>
<name>A0A401T864_CHIPU</name>
<reference evidence="1 2" key="1">
    <citation type="journal article" date="2018" name="Nat. Ecol. Evol.">
        <title>Shark genomes provide insights into elasmobranch evolution and the origin of vertebrates.</title>
        <authorList>
            <person name="Hara Y"/>
            <person name="Yamaguchi K"/>
            <person name="Onimaru K"/>
            <person name="Kadota M"/>
            <person name="Koyanagi M"/>
            <person name="Keeley SD"/>
            <person name="Tatsumi K"/>
            <person name="Tanaka K"/>
            <person name="Motone F"/>
            <person name="Kageyama Y"/>
            <person name="Nozu R"/>
            <person name="Adachi N"/>
            <person name="Nishimura O"/>
            <person name="Nakagawa R"/>
            <person name="Tanegashima C"/>
            <person name="Kiyatake I"/>
            <person name="Matsumoto R"/>
            <person name="Murakumo K"/>
            <person name="Nishida K"/>
            <person name="Terakita A"/>
            <person name="Kuratani S"/>
            <person name="Sato K"/>
            <person name="Hyodo S Kuraku.S."/>
        </authorList>
    </citation>
    <scope>NUCLEOTIDE SEQUENCE [LARGE SCALE GENOMIC DNA]</scope>
</reference>
<protein>
    <submittedName>
        <fullName evidence="1">Uncharacterized protein</fullName>
    </submittedName>
</protein>